<gene>
    <name evidence="2" type="ORF">niasHS_000603</name>
</gene>
<keyword evidence="1" id="KW-0472">Membrane</keyword>
<organism evidence="2 3">
    <name type="scientific">Heterodera schachtii</name>
    <name type="common">Sugarbeet cyst nematode worm</name>
    <name type="synonym">Tylenchus schachtii</name>
    <dbReference type="NCBI Taxonomy" id="97005"/>
    <lineage>
        <taxon>Eukaryota</taxon>
        <taxon>Metazoa</taxon>
        <taxon>Ecdysozoa</taxon>
        <taxon>Nematoda</taxon>
        <taxon>Chromadorea</taxon>
        <taxon>Rhabditida</taxon>
        <taxon>Tylenchina</taxon>
        <taxon>Tylenchomorpha</taxon>
        <taxon>Tylenchoidea</taxon>
        <taxon>Heteroderidae</taxon>
        <taxon>Heteroderinae</taxon>
        <taxon>Heterodera</taxon>
    </lineage>
</organism>
<dbReference type="AlphaFoldDB" id="A0ABD2K580"/>
<protein>
    <recommendedName>
        <fullName evidence="4">G protein-coupled receptor</fullName>
    </recommendedName>
</protein>
<evidence type="ECO:0000313" key="2">
    <source>
        <dbReference type="EMBL" id="KAL3097868.1"/>
    </source>
</evidence>
<dbReference type="PANTHER" id="PTHR23021:SF11">
    <property type="entry name" value="SERPENTINE RECEPTOR, CLASS T"/>
    <property type="match status" value="1"/>
</dbReference>
<feature type="transmembrane region" description="Helical" evidence="1">
    <location>
        <begin position="271"/>
        <end position="295"/>
    </location>
</feature>
<feature type="transmembrane region" description="Helical" evidence="1">
    <location>
        <begin position="33"/>
        <end position="58"/>
    </location>
</feature>
<proteinExistence type="predicted"/>
<dbReference type="Proteomes" id="UP001620645">
    <property type="component" value="Unassembled WGS sequence"/>
</dbReference>
<accession>A0ABD2K580</accession>
<dbReference type="EMBL" id="JBICCN010000053">
    <property type="protein sequence ID" value="KAL3097868.1"/>
    <property type="molecule type" value="Genomic_DNA"/>
</dbReference>
<evidence type="ECO:0008006" key="4">
    <source>
        <dbReference type="Google" id="ProtNLM"/>
    </source>
</evidence>
<comment type="caution">
    <text evidence="2">The sequence shown here is derived from an EMBL/GenBank/DDBJ whole genome shotgun (WGS) entry which is preliminary data.</text>
</comment>
<feature type="transmembrane region" description="Helical" evidence="1">
    <location>
        <begin position="201"/>
        <end position="225"/>
    </location>
</feature>
<dbReference type="InterPro" id="IPR019425">
    <property type="entry name" value="7TM_GPCR_serpentine_rcpt_Srt"/>
</dbReference>
<reference evidence="2 3" key="1">
    <citation type="submission" date="2024-10" db="EMBL/GenBank/DDBJ databases">
        <authorList>
            <person name="Kim D."/>
        </authorList>
    </citation>
    <scope>NUCLEOTIDE SEQUENCE [LARGE SCALE GENOMIC DNA]</scope>
    <source>
        <strain evidence="2">Taebaek</strain>
    </source>
</reference>
<dbReference type="Pfam" id="PF10321">
    <property type="entry name" value="7TM_GPCR_Srt"/>
    <property type="match status" value="1"/>
</dbReference>
<keyword evidence="3" id="KW-1185">Reference proteome</keyword>
<sequence length="346" mass="38858">MNLLLFDRIRFDLLYNCSLYGVDEVPTDRRQHVIFGILLISFFVLFELLYLPCVFALYRMLGQNCYKIMFSIALIDVVALPFAGLIPGIFALCGVVFCSAPMTVFVVGMFVNLVWCLESSAAILLAANRCFELSCPRFGQFLFNGWRTWAWLFVALAYSVFYGFFGTSPAIWSSVQLTWTYNPHGDYLPNLDHLYANSLDLFHSILITVTIPAFYALFIVAFLSIQTGSSTSSMVGVIRHKTCVQVLVISSTNAGVSFCYALMGFMSVPPILVVILGTWLWLFLHGHPPLIYLTVNRTIRTEVGQMIPSVGKMFKPKSQIATIAIQRTVKAPNQRLAERIAQTTVK</sequence>
<evidence type="ECO:0000313" key="3">
    <source>
        <dbReference type="Proteomes" id="UP001620645"/>
    </source>
</evidence>
<feature type="transmembrane region" description="Helical" evidence="1">
    <location>
        <begin position="103"/>
        <end position="127"/>
    </location>
</feature>
<feature type="transmembrane region" description="Helical" evidence="1">
    <location>
        <begin position="148"/>
        <end position="172"/>
    </location>
</feature>
<keyword evidence="1" id="KW-0812">Transmembrane</keyword>
<name>A0ABD2K580_HETSC</name>
<dbReference type="SUPFAM" id="SSF81321">
    <property type="entry name" value="Family A G protein-coupled receptor-like"/>
    <property type="match status" value="1"/>
</dbReference>
<evidence type="ECO:0000256" key="1">
    <source>
        <dbReference type="SAM" id="Phobius"/>
    </source>
</evidence>
<feature type="transmembrane region" description="Helical" evidence="1">
    <location>
        <begin position="70"/>
        <end position="97"/>
    </location>
</feature>
<keyword evidence="1" id="KW-1133">Transmembrane helix</keyword>
<dbReference type="PANTHER" id="PTHR23021">
    <property type="entry name" value="SERPENTINE RECEPTOR, CLASS T"/>
    <property type="match status" value="1"/>
</dbReference>
<feature type="transmembrane region" description="Helical" evidence="1">
    <location>
        <begin position="246"/>
        <end position="265"/>
    </location>
</feature>